<sequence length="55" mass="6341">MQVAGAKVMSEGNLKYAYIKGWWSCAASSRRTWNRPRVKYDPTKFVYSARPGRIT</sequence>
<proteinExistence type="predicted"/>
<dbReference type="AlphaFoldDB" id="A0A6A3K327"/>
<dbReference type="OrthoDB" id="10269157at2759"/>
<evidence type="ECO:0000313" key="2">
    <source>
        <dbReference type="Proteomes" id="UP000435112"/>
    </source>
</evidence>
<reference evidence="1 2" key="1">
    <citation type="submission" date="2018-09" db="EMBL/GenBank/DDBJ databases">
        <title>Genomic investigation of the strawberry pathogen Phytophthora fragariae indicates pathogenicity is determined by transcriptional variation in three key races.</title>
        <authorList>
            <person name="Adams T.M."/>
            <person name="Armitage A.D."/>
            <person name="Sobczyk M.K."/>
            <person name="Bates H.J."/>
            <person name="Dunwell J.M."/>
            <person name="Nellist C.F."/>
            <person name="Harrison R.J."/>
        </authorList>
    </citation>
    <scope>NUCLEOTIDE SEQUENCE [LARGE SCALE GENOMIC DNA]</scope>
    <source>
        <strain evidence="1 2">SCRP324</strain>
    </source>
</reference>
<dbReference type="Proteomes" id="UP000435112">
    <property type="component" value="Unassembled WGS sequence"/>
</dbReference>
<organism evidence="1 2">
    <name type="scientific">Phytophthora rubi</name>
    <dbReference type="NCBI Taxonomy" id="129364"/>
    <lineage>
        <taxon>Eukaryota</taxon>
        <taxon>Sar</taxon>
        <taxon>Stramenopiles</taxon>
        <taxon>Oomycota</taxon>
        <taxon>Peronosporomycetes</taxon>
        <taxon>Peronosporales</taxon>
        <taxon>Peronosporaceae</taxon>
        <taxon>Phytophthora</taxon>
    </lineage>
</organism>
<dbReference type="EMBL" id="QXFU01001597">
    <property type="protein sequence ID" value="KAE8999075.1"/>
    <property type="molecule type" value="Genomic_DNA"/>
</dbReference>
<gene>
    <name evidence="1" type="ORF">PR002_g18565</name>
</gene>
<evidence type="ECO:0000313" key="1">
    <source>
        <dbReference type="EMBL" id="KAE8999075.1"/>
    </source>
</evidence>
<accession>A0A6A3K327</accession>
<comment type="caution">
    <text evidence="1">The sequence shown here is derived from an EMBL/GenBank/DDBJ whole genome shotgun (WGS) entry which is preliminary data.</text>
</comment>
<protein>
    <submittedName>
        <fullName evidence="1">Uncharacterized protein</fullName>
    </submittedName>
</protein>
<name>A0A6A3K327_9STRA</name>